<feature type="compositionally biased region" description="Basic and acidic residues" evidence="1">
    <location>
        <begin position="129"/>
        <end position="138"/>
    </location>
</feature>
<dbReference type="AlphaFoldDB" id="A0A168B225"/>
<gene>
    <name evidence="2" type="ORF">BBO_09539</name>
</gene>
<evidence type="ECO:0000313" key="2">
    <source>
        <dbReference type="EMBL" id="KZZ94684.1"/>
    </source>
</evidence>
<reference evidence="2 3" key="1">
    <citation type="journal article" date="2016" name="Genome Biol. Evol.">
        <title>Divergent and convergent evolution of fungal pathogenicity.</title>
        <authorList>
            <person name="Shang Y."/>
            <person name="Xiao G."/>
            <person name="Zheng P."/>
            <person name="Cen K."/>
            <person name="Zhan S."/>
            <person name="Wang C."/>
        </authorList>
    </citation>
    <scope>NUCLEOTIDE SEQUENCE [LARGE SCALE GENOMIC DNA]</scope>
    <source>
        <strain evidence="2 3">RCEF 3172</strain>
    </source>
</reference>
<feature type="region of interest" description="Disordered" evidence="1">
    <location>
        <begin position="109"/>
        <end position="152"/>
    </location>
</feature>
<evidence type="ECO:0000256" key="1">
    <source>
        <dbReference type="SAM" id="MobiDB-lite"/>
    </source>
</evidence>
<accession>A0A168B225</accession>
<comment type="caution">
    <text evidence="2">The sequence shown here is derived from an EMBL/GenBank/DDBJ whole genome shotgun (WGS) entry which is preliminary data.</text>
</comment>
<keyword evidence="3" id="KW-1185">Reference proteome</keyword>
<feature type="compositionally biased region" description="Basic residues" evidence="1">
    <location>
        <begin position="143"/>
        <end position="152"/>
    </location>
</feature>
<name>A0A168B225_9HYPO</name>
<protein>
    <submittedName>
        <fullName evidence="2">Uncharacterized protein</fullName>
    </submittedName>
</protein>
<proteinExistence type="predicted"/>
<organism evidence="2 3">
    <name type="scientific">Beauveria brongniartii RCEF 3172</name>
    <dbReference type="NCBI Taxonomy" id="1081107"/>
    <lineage>
        <taxon>Eukaryota</taxon>
        <taxon>Fungi</taxon>
        <taxon>Dikarya</taxon>
        <taxon>Ascomycota</taxon>
        <taxon>Pezizomycotina</taxon>
        <taxon>Sordariomycetes</taxon>
        <taxon>Hypocreomycetidae</taxon>
        <taxon>Hypocreales</taxon>
        <taxon>Cordycipitaceae</taxon>
        <taxon>Beauveria</taxon>
        <taxon>Beauveria brongniartii</taxon>
    </lineage>
</organism>
<evidence type="ECO:0000313" key="3">
    <source>
        <dbReference type="Proteomes" id="UP000076863"/>
    </source>
</evidence>
<dbReference type="Proteomes" id="UP000076863">
    <property type="component" value="Unassembled WGS sequence"/>
</dbReference>
<dbReference type="EMBL" id="AZHA01000120">
    <property type="protein sequence ID" value="KZZ94684.1"/>
    <property type="molecule type" value="Genomic_DNA"/>
</dbReference>
<sequence length="152" mass="15898">MNFFSKYQYDSAEAAAAAAAAAGKQTYGFLEDMHPTTTSHAVAGGSTDVGRASTPHSTFNAALAGEDFASYDYSAADLGPPNSLATAPFPTSPPAAHLHHAALAAAQQQMVQYHQAMPGHSEQQSPDASKADSDDDHLTPAQLRRKAKNRVA</sequence>